<name>A0A1B9GD53_9TREE</name>
<dbReference type="VEuPathDB" id="FungiDB:I302_00431"/>
<gene>
    <name evidence="1" type="ORF">I302_00431</name>
    <name evidence="2" type="ORF">I302_101753</name>
</gene>
<dbReference type="EMBL" id="KI894018">
    <property type="protein sequence ID" value="OCF28941.1"/>
    <property type="molecule type" value="Genomic_DNA"/>
</dbReference>
<dbReference type="AlphaFoldDB" id="A0A1B9GD53"/>
<reference evidence="2" key="4">
    <citation type="submission" date="2024-02" db="EMBL/GenBank/DDBJ databases">
        <title>Comparative genomics of Cryptococcus and Kwoniella reveals pathogenesis evolution and contrasting modes of karyotype evolution via chromosome fusion or intercentromeric recombination.</title>
        <authorList>
            <person name="Coelho M.A."/>
            <person name="David-Palma M."/>
            <person name="Shea T."/>
            <person name="Bowers K."/>
            <person name="McGinley-Smith S."/>
            <person name="Mohammad A.W."/>
            <person name="Gnirke A."/>
            <person name="Yurkov A.M."/>
            <person name="Nowrousian M."/>
            <person name="Sun S."/>
            <person name="Cuomo C.A."/>
            <person name="Heitman J."/>
        </authorList>
    </citation>
    <scope>NUCLEOTIDE SEQUENCE</scope>
    <source>
        <strain evidence="2">CBS 10118</strain>
    </source>
</reference>
<dbReference type="KEGG" id="kbi:30204830"/>
<dbReference type="RefSeq" id="XP_019050011.1">
    <property type="nucleotide sequence ID" value="XM_019187133.1"/>
</dbReference>
<reference evidence="2" key="2">
    <citation type="submission" date="2013-07" db="EMBL/GenBank/DDBJ databases">
        <authorList>
            <consortium name="The Broad Institute Genome Sequencing Platform"/>
            <person name="Cuomo C."/>
            <person name="Litvintseva A."/>
            <person name="Chen Y."/>
            <person name="Heitman J."/>
            <person name="Sun S."/>
            <person name="Springer D."/>
            <person name="Dromer F."/>
            <person name="Young S.K."/>
            <person name="Zeng Q."/>
            <person name="Gargeya S."/>
            <person name="Fitzgerald M."/>
            <person name="Abouelleil A."/>
            <person name="Alvarado L."/>
            <person name="Berlin A.M."/>
            <person name="Chapman S.B."/>
            <person name="Dewar J."/>
            <person name="Goldberg J."/>
            <person name="Griggs A."/>
            <person name="Gujja S."/>
            <person name="Hansen M."/>
            <person name="Howarth C."/>
            <person name="Imamovic A."/>
            <person name="Larimer J."/>
            <person name="McCowan C."/>
            <person name="Murphy C."/>
            <person name="Pearson M."/>
            <person name="Priest M."/>
            <person name="Roberts A."/>
            <person name="Saif S."/>
            <person name="Shea T."/>
            <person name="Sykes S."/>
            <person name="Wortman J."/>
            <person name="Nusbaum C."/>
            <person name="Birren B."/>
        </authorList>
    </citation>
    <scope>NUCLEOTIDE SEQUENCE</scope>
    <source>
        <strain evidence="2">CBS 10118</strain>
    </source>
</reference>
<dbReference type="Proteomes" id="UP000092730">
    <property type="component" value="Chromosome 1"/>
</dbReference>
<evidence type="ECO:0000313" key="2">
    <source>
        <dbReference type="EMBL" id="WVW79783.1"/>
    </source>
</evidence>
<reference evidence="1" key="1">
    <citation type="submission" date="2013-07" db="EMBL/GenBank/DDBJ databases">
        <title>The Genome Sequence of Cryptococcus bestiolae CBS10118.</title>
        <authorList>
            <consortium name="The Broad Institute Genome Sequencing Platform"/>
            <person name="Cuomo C."/>
            <person name="Litvintseva A."/>
            <person name="Chen Y."/>
            <person name="Heitman J."/>
            <person name="Sun S."/>
            <person name="Springer D."/>
            <person name="Dromer F."/>
            <person name="Young S.K."/>
            <person name="Zeng Q."/>
            <person name="Gargeya S."/>
            <person name="Fitzgerald M."/>
            <person name="Abouelleil A."/>
            <person name="Alvarado L."/>
            <person name="Berlin A.M."/>
            <person name="Chapman S.B."/>
            <person name="Dewar J."/>
            <person name="Goldberg J."/>
            <person name="Griggs A."/>
            <person name="Gujja S."/>
            <person name="Hansen M."/>
            <person name="Howarth C."/>
            <person name="Imamovic A."/>
            <person name="Larimer J."/>
            <person name="McCowan C."/>
            <person name="Murphy C."/>
            <person name="Pearson M."/>
            <person name="Priest M."/>
            <person name="Roberts A."/>
            <person name="Saif S."/>
            <person name="Shea T."/>
            <person name="Sykes S."/>
            <person name="Wortman J."/>
            <person name="Nusbaum C."/>
            <person name="Birren B."/>
        </authorList>
    </citation>
    <scope>NUCLEOTIDE SEQUENCE [LARGE SCALE GENOMIC DNA]</scope>
    <source>
        <strain evidence="1">CBS 10118</strain>
    </source>
</reference>
<dbReference type="EMBL" id="CP144541">
    <property type="protein sequence ID" value="WVW79783.1"/>
    <property type="molecule type" value="Genomic_DNA"/>
</dbReference>
<sequence length="280" mass="31989">MEWSSEFTHLYESGSSIGKKAKKPLFPDTQNMCLYDQGKGDVKMDVDAFRKYLGFISTHCQPTNICLEITGKTLDKLDQQDILGPFIADANQGSRSIKAITIHHVAKAKHIPPLGPYDLRNSLKPDDDRSVDRWIDDGMHVNEEESYYEDYKDDIVYSLAKYLIHMAFETVSRDAKPIKVISRNENDTTEEVMYDFERGLLRRSLHKREQLFIGRKDEDAEQVALAHKEAKERKKYVIWVSGDEADLEQECNVCGGKSTLLSRPSGIGSECWKLSADQFV</sequence>
<protein>
    <submittedName>
        <fullName evidence="1">Uncharacterized protein</fullName>
    </submittedName>
</protein>
<evidence type="ECO:0000313" key="3">
    <source>
        <dbReference type="Proteomes" id="UP000092730"/>
    </source>
</evidence>
<keyword evidence="3" id="KW-1185">Reference proteome</keyword>
<organism evidence="1">
    <name type="scientific">Kwoniella bestiolae CBS 10118</name>
    <dbReference type="NCBI Taxonomy" id="1296100"/>
    <lineage>
        <taxon>Eukaryota</taxon>
        <taxon>Fungi</taxon>
        <taxon>Dikarya</taxon>
        <taxon>Basidiomycota</taxon>
        <taxon>Agaricomycotina</taxon>
        <taxon>Tremellomycetes</taxon>
        <taxon>Tremellales</taxon>
        <taxon>Cryptococcaceae</taxon>
        <taxon>Kwoniella</taxon>
    </lineage>
</organism>
<proteinExistence type="predicted"/>
<evidence type="ECO:0000313" key="1">
    <source>
        <dbReference type="EMBL" id="OCF28941.1"/>
    </source>
</evidence>
<dbReference type="GeneID" id="30204830"/>
<accession>A0A1B9GD53</accession>
<reference evidence="1" key="3">
    <citation type="submission" date="2014-01" db="EMBL/GenBank/DDBJ databases">
        <title>Evolution of pathogenesis and genome organization in the Tremellales.</title>
        <authorList>
            <person name="Cuomo C."/>
            <person name="Litvintseva A."/>
            <person name="Heitman J."/>
            <person name="Chen Y."/>
            <person name="Sun S."/>
            <person name="Springer D."/>
            <person name="Dromer F."/>
            <person name="Young S."/>
            <person name="Zeng Q."/>
            <person name="Chapman S."/>
            <person name="Gujja S."/>
            <person name="Saif S."/>
            <person name="Birren B."/>
        </authorList>
    </citation>
    <scope>NUCLEOTIDE SEQUENCE</scope>
    <source>
        <strain evidence="1">CBS 10118</strain>
    </source>
</reference>